<comment type="caution">
    <text evidence="3">The sequence shown here is derived from an EMBL/GenBank/DDBJ whole genome shotgun (WGS) entry which is preliminary data.</text>
</comment>
<evidence type="ECO:0000313" key="4">
    <source>
        <dbReference type="Proteomes" id="UP000316225"/>
    </source>
</evidence>
<feature type="transmembrane region" description="Helical" evidence="2">
    <location>
        <begin position="6"/>
        <end position="24"/>
    </location>
</feature>
<keyword evidence="2" id="KW-0812">Transmembrane</keyword>
<dbReference type="AlphaFoldDB" id="A0A562P0T4"/>
<proteinExistence type="predicted"/>
<feature type="compositionally biased region" description="Low complexity" evidence="1">
    <location>
        <begin position="45"/>
        <end position="69"/>
    </location>
</feature>
<protein>
    <submittedName>
        <fullName evidence="3">Uncharacterized protein</fullName>
    </submittedName>
</protein>
<keyword evidence="2" id="KW-0472">Membrane</keyword>
<accession>A0A562P0T4</accession>
<gene>
    <name evidence="3" type="ORF">IQ24_00222</name>
</gene>
<keyword evidence="4" id="KW-1185">Reference proteome</keyword>
<sequence length="77" mass="7896">MRLLKVVVVLGILVIAGLAGYAYFGDMKADPQEMRVPVELDLGNAVPQPAPAATETAPAEAEPAANDAPAPGPDDLD</sequence>
<feature type="region of interest" description="Disordered" evidence="1">
    <location>
        <begin position="43"/>
        <end position="77"/>
    </location>
</feature>
<dbReference type="Proteomes" id="UP000316225">
    <property type="component" value="Unassembled WGS sequence"/>
</dbReference>
<organism evidence="3 4">
    <name type="scientific">Paracoccus sulfuroxidans</name>
    <dbReference type="NCBI Taxonomy" id="384678"/>
    <lineage>
        <taxon>Bacteria</taxon>
        <taxon>Pseudomonadati</taxon>
        <taxon>Pseudomonadota</taxon>
        <taxon>Alphaproteobacteria</taxon>
        <taxon>Rhodobacterales</taxon>
        <taxon>Paracoccaceae</taxon>
        <taxon>Paracoccus</taxon>
    </lineage>
</organism>
<name>A0A562P0T4_9RHOB</name>
<dbReference type="EMBL" id="VLKU01000001">
    <property type="protein sequence ID" value="TWI38088.1"/>
    <property type="molecule type" value="Genomic_DNA"/>
</dbReference>
<evidence type="ECO:0000256" key="1">
    <source>
        <dbReference type="SAM" id="MobiDB-lite"/>
    </source>
</evidence>
<dbReference type="RefSeq" id="WP_145395865.1">
    <property type="nucleotide sequence ID" value="NZ_VLKU01000001.1"/>
</dbReference>
<evidence type="ECO:0000313" key="3">
    <source>
        <dbReference type="EMBL" id="TWI38088.1"/>
    </source>
</evidence>
<evidence type="ECO:0000256" key="2">
    <source>
        <dbReference type="SAM" id="Phobius"/>
    </source>
</evidence>
<reference evidence="3 4" key="1">
    <citation type="journal article" date="2015" name="Stand. Genomic Sci.">
        <title>Genomic Encyclopedia of Bacterial and Archaeal Type Strains, Phase III: the genomes of soil and plant-associated and newly described type strains.</title>
        <authorList>
            <person name="Whitman W.B."/>
            <person name="Woyke T."/>
            <person name="Klenk H.P."/>
            <person name="Zhou Y."/>
            <person name="Lilburn T.G."/>
            <person name="Beck B.J."/>
            <person name="De Vos P."/>
            <person name="Vandamme P."/>
            <person name="Eisen J.A."/>
            <person name="Garrity G."/>
            <person name="Hugenholtz P."/>
            <person name="Kyrpides N.C."/>
        </authorList>
    </citation>
    <scope>NUCLEOTIDE SEQUENCE [LARGE SCALE GENOMIC DNA]</scope>
    <source>
        <strain evidence="3 4">CGMCC 1.5364</strain>
    </source>
</reference>
<keyword evidence="2" id="KW-1133">Transmembrane helix</keyword>